<accession>E9I3E8</accession>
<dbReference type="HOGENOM" id="CLU_431238_0_0_1"/>
<reference evidence="2 3" key="1">
    <citation type="journal article" date="2011" name="Science">
        <title>The ecoresponsive genome of Daphnia pulex.</title>
        <authorList>
            <person name="Colbourne J.K."/>
            <person name="Pfrender M.E."/>
            <person name="Gilbert D."/>
            <person name="Thomas W.K."/>
            <person name="Tucker A."/>
            <person name="Oakley T.H."/>
            <person name="Tokishita S."/>
            <person name="Aerts A."/>
            <person name="Arnold G.J."/>
            <person name="Basu M.K."/>
            <person name="Bauer D.J."/>
            <person name="Caceres C.E."/>
            <person name="Carmel L."/>
            <person name="Casola C."/>
            <person name="Choi J.H."/>
            <person name="Detter J.C."/>
            <person name="Dong Q."/>
            <person name="Dusheyko S."/>
            <person name="Eads B.D."/>
            <person name="Frohlich T."/>
            <person name="Geiler-Samerotte K.A."/>
            <person name="Gerlach D."/>
            <person name="Hatcher P."/>
            <person name="Jogdeo S."/>
            <person name="Krijgsveld J."/>
            <person name="Kriventseva E.V."/>
            <person name="Kultz D."/>
            <person name="Laforsch C."/>
            <person name="Lindquist E."/>
            <person name="Lopez J."/>
            <person name="Manak J.R."/>
            <person name="Muller J."/>
            <person name="Pangilinan J."/>
            <person name="Patwardhan R.P."/>
            <person name="Pitluck S."/>
            <person name="Pritham E.J."/>
            <person name="Rechtsteiner A."/>
            <person name="Rho M."/>
            <person name="Rogozin I.B."/>
            <person name="Sakarya O."/>
            <person name="Salamov A."/>
            <person name="Schaack S."/>
            <person name="Shapiro H."/>
            <person name="Shiga Y."/>
            <person name="Skalitzky C."/>
            <person name="Smith Z."/>
            <person name="Souvorov A."/>
            <person name="Sung W."/>
            <person name="Tang Z."/>
            <person name="Tsuchiya D."/>
            <person name="Tu H."/>
            <person name="Vos H."/>
            <person name="Wang M."/>
            <person name="Wolf Y.I."/>
            <person name="Yamagata H."/>
            <person name="Yamada T."/>
            <person name="Ye Y."/>
            <person name="Shaw J.R."/>
            <person name="Andrews J."/>
            <person name="Crease T.J."/>
            <person name="Tang H."/>
            <person name="Lucas S.M."/>
            <person name="Robertson H.M."/>
            <person name="Bork P."/>
            <person name="Koonin E.V."/>
            <person name="Zdobnov E.M."/>
            <person name="Grigoriev I.V."/>
            <person name="Lynch M."/>
            <person name="Boore J.L."/>
        </authorList>
    </citation>
    <scope>NUCLEOTIDE SEQUENCE [LARGE SCALE GENOMIC DNA]</scope>
</reference>
<evidence type="ECO:0000313" key="3">
    <source>
        <dbReference type="Proteomes" id="UP000000305"/>
    </source>
</evidence>
<gene>
    <name evidence="2" type="ORF">DAPPUDRAFT_121745</name>
</gene>
<organism evidence="2 3">
    <name type="scientific">Daphnia pulex</name>
    <name type="common">Water flea</name>
    <dbReference type="NCBI Taxonomy" id="6669"/>
    <lineage>
        <taxon>Eukaryota</taxon>
        <taxon>Metazoa</taxon>
        <taxon>Ecdysozoa</taxon>
        <taxon>Arthropoda</taxon>
        <taxon>Crustacea</taxon>
        <taxon>Branchiopoda</taxon>
        <taxon>Diplostraca</taxon>
        <taxon>Cladocera</taxon>
        <taxon>Anomopoda</taxon>
        <taxon>Daphniidae</taxon>
        <taxon>Daphnia</taxon>
    </lineage>
</organism>
<dbReference type="AlphaFoldDB" id="E9I3E8"/>
<dbReference type="InParanoid" id="E9I3E8"/>
<dbReference type="KEGG" id="dpx:DAPPUDRAFT_121745"/>
<dbReference type="PANTHER" id="PTHR33099">
    <property type="entry name" value="FE2OG DIOXYGENASE DOMAIN-CONTAINING PROTEIN"/>
    <property type="match status" value="1"/>
</dbReference>
<feature type="compositionally biased region" description="Polar residues" evidence="1">
    <location>
        <begin position="236"/>
        <end position="266"/>
    </location>
</feature>
<evidence type="ECO:0000256" key="1">
    <source>
        <dbReference type="SAM" id="MobiDB-lite"/>
    </source>
</evidence>
<keyword evidence="3" id="KW-1185">Reference proteome</keyword>
<feature type="non-terminal residue" evidence="2">
    <location>
        <position position="635"/>
    </location>
</feature>
<proteinExistence type="predicted"/>
<dbReference type="Proteomes" id="UP000000305">
    <property type="component" value="Unassembled WGS sequence"/>
</dbReference>
<feature type="region of interest" description="Disordered" evidence="1">
    <location>
        <begin position="203"/>
        <end position="317"/>
    </location>
</feature>
<dbReference type="PANTHER" id="PTHR33099:SF7">
    <property type="entry name" value="MYND-TYPE DOMAIN-CONTAINING PROTEIN"/>
    <property type="match status" value="1"/>
</dbReference>
<evidence type="ECO:0000313" key="2">
    <source>
        <dbReference type="EMBL" id="EFX61482.1"/>
    </source>
</evidence>
<name>E9I3E8_DAPPU</name>
<sequence>APLPGRLKDFFVAPLSKESPMPWLLSDYVKPSFEEGRKADYLMGIAFIRMPVIALPPWLPAKIKPKKPKVSRGKAVGAIELVGKTTSEKGVATVAPMSTTATRYVLSAALSGPEHESFTGATTRQISKRKAAAADSFAPIRIKHAFVFEELISSHPRSSPYITASLVTSEPFSTCVWGKLGAQCPDDESSNAGDSFKTNLLSATPESRLASGKGEVDVSKTLPPRSLTPPLVASQPRPSTSRNVTASSWSKVKTALQKNLKPNSEGGNAPEMSKPSGSEVTAATSSLIDTRKPSTVPKVSQQSITSREKGKVHVSKTLPHRSLPPPLLFCQPRTVLFRPVLFAGPISSRPISTGPISPSINSSTQWHCKVDSSFEKRLYHKKTSGQNHQFDYLYGFFCVCVTVTVRGITTAPAPNVLLSSAPINSLASVKDSLTLVGIRDHNAVKLLEADWALMDFQAYVNETVAGNSPNCGGLAMVSTREGYAGLTKFDDFSTVAVTPLRQPYRWCHESVLSAMGTAKEVGRVRVFDNDGCLEMLKTSSMTSLQERERSRVLEVVLHETGESSVRKVVDWQCETANVSYADSDAETVLATDCREELEPATSAVAQTRTNGAEWHRWAENVPHVDSEAETVPDTG</sequence>
<protein>
    <submittedName>
        <fullName evidence="2">Uncharacterized protein</fullName>
    </submittedName>
</protein>
<dbReference type="EMBL" id="GL734522">
    <property type="protein sequence ID" value="EFX61482.1"/>
    <property type="molecule type" value="Genomic_DNA"/>
</dbReference>
<feature type="compositionally biased region" description="Polar residues" evidence="1">
    <location>
        <begin position="275"/>
        <end position="288"/>
    </location>
</feature>